<dbReference type="AlphaFoldDB" id="A0A8I3W9H1"/>
<sequence length="115" mass="12818">MKGRLLPVASSGKDQRTAQAVVSQPDNYQVCYSLIQAGVPWRHLGSLTLPPPRVKQFSCLSLLSSWDYTQVIFLFLVEMGFHYVGQAGFKLLTSSHLPTLVFQSATNIFSSVRQK</sequence>
<evidence type="ECO:0000313" key="2">
    <source>
        <dbReference type="Proteomes" id="UP000008225"/>
    </source>
</evidence>
<dbReference type="PANTHER" id="PTHR46254:SF3">
    <property type="entry name" value="SECRETED PROTEIN"/>
    <property type="match status" value="1"/>
</dbReference>
<name>A0A8I3W9H1_CALJA</name>
<reference evidence="1 2" key="1">
    <citation type="submission" date="2009-03" db="EMBL/GenBank/DDBJ databases">
        <authorList>
            <person name="Warren W."/>
            <person name="Ye L."/>
            <person name="Minx P."/>
            <person name="Worley K."/>
            <person name="Gibbs R."/>
            <person name="Wilson R.K."/>
        </authorList>
    </citation>
    <scope>NUCLEOTIDE SEQUENCE [LARGE SCALE GENOMIC DNA]</scope>
</reference>
<proteinExistence type="predicted"/>
<evidence type="ECO:0000313" key="1">
    <source>
        <dbReference type="Ensembl" id="ENSCJAP00000086192.1"/>
    </source>
</evidence>
<dbReference type="Ensembl" id="ENSCJAT00000132060.1">
    <property type="protein sequence ID" value="ENSCJAP00000086192.1"/>
    <property type="gene ID" value="ENSCJAG00000085951.1"/>
</dbReference>
<organism evidence="1 2">
    <name type="scientific">Callithrix jacchus</name>
    <name type="common">White-tufted-ear marmoset</name>
    <name type="synonym">Simia Jacchus</name>
    <dbReference type="NCBI Taxonomy" id="9483"/>
    <lineage>
        <taxon>Eukaryota</taxon>
        <taxon>Metazoa</taxon>
        <taxon>Chordata</taxon>
        <taxon>Craniata</taxon>
        <taxon>Vertebrata</taxon>
        <taxon>Euteleostomi</taxon>
        <taxon>Mammalia</taxon>
        <taxon>Eutheria</taxon>
        <taxon>Euarchontoglires</taxon>
        <taxon>Primates</taxon>
        <taxon>Haplorrhini</taxon>
        <taxon>Platyrrhini</taxon>
        <taxon>Cebidae</taxon>
        <taxon>Callitrichinae</taxon>
        <taxon>Callithrix</taxon>
        <taxon>Callithrix</taxon>
    </lineage>
</organism>
<keyword evidence="2" id="KW-1185">Reference proteome</keyword>
<reference evidence="1" key="3">
    <citation type="submission" date="2025-09" db="UniProtKB">
        <authorList>
            <consortium name="Ensembl"/>
        </authorList>
    </citation>
    <scope>IDENTIFICATION</scope>
</reference>
<protein>
    <submittedName>
        <fullName evidence="1">Uncharacterized protein</fullName>
    </submittedName>
</protein>
<accession>A0A8I3W9H1</accession>
<dbReference type="Proteomes" id="UP000008225">
    <property type="component" value="Chromosome 13"/>
</dbReference>
<reference evidence="1" key="2">
    <citation type="submission" date="2025-08" db="UniProtKB">
        <authorList>
            <consortium name="Ensembl"/>
        </authorList>
    </citation>
    <scope>IDENTIFICATION</scope>
</reference>
<dbReference type="PRINTS" id="PR02045">
    <property type="entry name" value="F138DOMAIN"/>
</dbReference>
<dbReference type="PANTHER" id="PTHR46254">
    <property type="entry name" value="PROTEIN GVQW1-RELATED"/>
    <property type="match status" value="1"/>
</dbReference>
<dbReference type="GeneTree" id="ENSGT00940000161627"/>